<name>A0A4Y4CS48_ZOORA</name>
<evidence type="ECO:0000256" key="2">
    <source>
        <dbReference type="ARBA" id="ARBA00022722"/>
    </source>
</evidence>
<keyword evidence="9" id="KW-1185">Reference proteome</keyword>
<proteinExistence type="inferred from homology"/>
<dbReference type="InterPro" id="IPR000100">
    <property type="entry name" value="RNase_P"/>
</dbReference>
<dbReference type="Pfam" id="PF00825">
    <property type="entry name" value="Ribonuclease_P"/>
    <property type="match status" value="1"/>
</dbReference>
<dbReference type="InterPro" id="IPR020568">
    <property type="entry name" value="Ribosomal_Su5_D2-typ_SF"/>
</dbReference>
<dbReference type="AlphaFoldDB" id="A0A4Y4CS48"/>
<dbReference type="EMBL" id="BJNV01000026">
    <property type="protein sequence ID" value="GEC95738.1"/>
    <property type="molecule type" value="Genomic_DNA"/>
</dbReference>
<keyword evidence="1 6" id="KW-0819">tRNA processing</keyword>
<dbReference type="NCBIfam" id="TIGR00188">
    <property type="entry name" value="rnpA"/>
    <property type="match status" value="1"/>
</dbReference>
<dbReference type="InterPro" id="IPR014721">
    <property type="entry name" value="Ribsml_uS5_D2-typ_fold_subgr"/>
</dbReference>
<dbReference type="GO" id="GO:0001682">
    <property type="term" value="P:tRNA 5'-leader removal"/>
    <property type="evidence" value="ECO:0007669"/>
    <property type="project" value="UniProtKB-UniRule"/>
</dbReference>
<comment type="catalytic activity">
    <reaction evidence="6">
        <text>Endonucleolytic cleavage of RNA, removing 5'-extranucleotides from tRNA precursor.</text>
        <dbReference type="EC" id="3.1.26.5"/>
    </reaction>
</comment>
<comment type="function">
    <text evidence="6">RNaseP catalyzes the removal of the 5'-leader sequence from pre-tRNA to produce the mature 5'-terminus. It can also cleave other RNA substrates such as 4.5S RNA. The protein component plays an auxiliary but essential role in vivo by binding to the 5'-leader sequence and broadening the substrate specificity of the ribozyme.</text>
</comment>
<keyword evidence="4 6" id="KW-0378">Hydrolase</keyword>
<evidence type="ECO:0000313" key="8">
    <source>
        <dbReference type="EMBL" id="GEC95738.1"/>
    </source>
</evidence>
<dbReference type="PANTHER" id="PTHR33992">
    <property type="entry name" value="RIBONUCLEASE P PROTEIN COMPONENT"/>
    <property type="match status" value="1"/>
</dbReference>
<dbReference type="GO" id="GO:0000049">
    <property type="term" value="F:tRNA binding"/>
    <property type="evidence" value="ECO:0007669"/>
    <property type="project" value="UniProtKB-UniRule"/>
</dbReference>
<dbReference type="GO" id="GO:0004526">
    <property type="term" value="F:ribonuclease P activity"/>
    <property type="evidence" value="ECO:0007669"/>
    <property type="project" value="UniProtKB-UniRule"/>
</dbReference>
<evidence type="ECO:0000256" key="6">
    <source>
        <dbReference type="HAMAP-Rule" id="MF_00227"/>
    </source>
</evidence>
<dbReference type="GO" id="GO:0030677">
    <property type="term" value="C:ribonuclease P complex"/>
    <property type="evidence" value="ECO:0007669"/>
    <property type="project" value="TreeGrafter"/>
</dbReference>
<organism evidence="8 9">
    <name type="scientific">Zoogloea ramigera</name>
    <dbReference type="NCBI Taxonomy" id="350"/>
    <lineage>
        <taxon>Bacteria</taxon>
        <taxon>Pseudomonadati</taxon>
        <taxon>Pseudomonadota</taxon>
        <taxon>Betaproteobacteria</taxon>
        <taxon>Rhodocyclales</taxon>
        <taxon>Zoogloeaceae</taxon>
        <taxon>Zoogloea</taxon>
    </lineage>
</organism>
<evidence type="ECO:0000256" key="7">
    <source>
        <dbReference type="NCBIfam" id="TIGR00188"/>
    </source>
</evidence>
<evidence type="ECO:0000313" key="9">
    <source>
        <dbReference type="Proteomes" id="UP000318422"/>
    </source>
</evidence>
<dbReference type="PANTHER" id="PTHR33992:SF1">
    <property type="entry name" value="RIBONUCLEASE P PROTEIN COMPONENT"/>
    <property type="match status" value="1"/>
</dbReference>
<evidence type="ECO:0000256" key="3">
    <source>
        <dbReference type="ARBA" id="ARBA00022759"/>
    </source>
</evidence>
<dbReference type="GO" id="GO:0042781">
    <property type="term" value="F:3'-tRNA processing endoribonuclease activity"/>
    <property type="evidence" value="ECO:0007669"/>
    <property type="project" value="TreeGrafter"/>
</dbReference>
<keyword evidence="2 6" id="KW-0540">Nuclease</keyword>
<comment type="similarity">
    <text evidence="6">Belongs to the RnpA family.</text>
</comment>
<dbReference type="EC" id="3.1.26.5" evidence="6 7"/>
<evidence type="ECO:0000256" key="4">
    <source>
        <dbReference type="ARBA" id="ARBA00022801"/>
    </source>
</evidence>
<keyword evidence="3 6" id="KW-0255">Endonuclease</keyword>
<protein>
    <recommendedName>
        <fullName evidence="6 7">Ribonuclease P protein component</fullName>
        <shortName evidence="6">RNase P protein</shortName>
        <shortName evidence="6">RNaseP protein</shortName>
        <ecNumber evidence="6 7">3.1.26.5</ecNumber>
    </recommendedName>
    <alternativeName>
        <fullName evidence="6">Protein C5</fullName>
    </alternativeName>
</protein>
<gene>
    <name evidence="6" type="primary">rnpA</name>
    <name evidence="8" type="ORF">ZRA01_18110</name>
</gene>
<evidence type="ECO:0000256" key="5">
    <source>
        <dbReference type="ARBA" id="ARBA00022884"/>
    </source>
</evidence>
<evidence type="ECO:0000256" key="1">
    <source>
        <dbReference type="ARBA" id="ARBA00022694"/>
    </source>
</evidence>
<keyword evidence="5 6" id="KW-0694">RNA-binding</keyword>
<comment type="subunit">
    <text evidence="6">Consists of a catalytic RNA component (M1 or rnpB) and a protein subunit.</text>
</comment>
<dbReference type="Gene3D" id="3.30.230.10">
    <property type="match status" value="1"/>
</dbReference>
<dbReference type="RefSeq" id="WP_281279865.1">
    <property type="nucleotide sequence ID" value="NZ_BJNV01000026.1"/>
</dbReference>
<comment type="caution">
    <text evidence="8">The sequence shown here is derived from an EMBL/GenBank/DDBJ whole genome shotgun (WGS) entry which is preliminary data.</text>
</comment>
<sequence>MAAARSSPLAAPRAVIVSPSKGSEGAKGACEAPASTADAPECPAADVVDTAGFGFGSSLRLHKTDEYSSVFAFRRVLRGRWFNLHYCPNSLGHARIGLVVAKKLAKRAVQRNLVKRIGRDLFRHAQADLPAHDLVLRLSAKLDNVTRRMMREDMNSLLGRLPKK</sequence>
<accession>A0A4Y4CS48</accession>
<reference evidence="8 9" key="1">
    <citation type="submission" date="2019-06" db="EMBL/GenBank/DDBJ databases">
        <title>Whole genome shotgun sequence of Zoogloea ramigera NBRC 15342.</title>
        <authorList>
            <person name="Hosoyama A."/>
            <person name="Uohara A."/>
            <person name="Ohji S."/>
            <person name="Ichikawa N."/>
        </authorList>
    </citation>
    <scope>NUCLEOTIDE SEQUENCE [LARGE SCALE GENOMIC DNA]</scope>
    <source>
        <strain evidence="8 9">NBRC 15342</strain>
    </source>
</reference>
<dbReference type="HAMAP" id="MF_00227">
    <property type="entry name" value="RNase_P"/>
    <property type="match status" value="1"/>
</dbReference>
<dbReference type="SUPFAM" id="SSF54211">
    <property type="entry name" value="Ribosomal protein S5 domain 2-like"/>
    <property type="match status" value="1"/>
</dbReference>
<dbReference type="Proteomes" id="UP000318422">
    <property type="component" value="Unassembled WGS sequence"/>
</dbReference>